<sequence length="54" mass="6317">MILDHMNKHAYSVSGKFNFSQKTHTEAKKMIDLEIKKLTIRGNKNKKIKKCQVI</sequence>
<gene>
    <name evidence="1" type="ORF">VAZ01S_035_00200</name>
</gene>
<evidence type="ECO:0000313" key="2">
    <source>
        <dbReference type="Proteomes" id="UP000016567"/>
    </source>
</evidence>
<dbReference type="EMBL" id="BATL01000035">
    <property type="protein sequence ID" value="GAD76013.1"/>
    <property type="molecule type" value="Genomic_DNA"/>
</dbReference>
<name>U3CCC5_9VIBR</name>
<reference evidence="1 2" key="1">
    <citation type="submission" date="2013-09" db="EMBL/GenBank/DDBJ databases">
        <title>Whole genome shotgun sequence of Vibrio azureus NBRC 104587.</title>
        <authorList>
            <person name="Isaki S."/>
            <person name="Hosoyama A."/>
            <person name="Numata M."/>
            <person name="Hashimoto M."/>
            <person name="Hosoyama Y."/>
            <person name="Tsuchikane K."/>
            <person name="Noguchi M."/>
            <person name="Hirakata S."/>
            <person name="Ichikawa N."/>
            <person name="Ohji S."/>
            <person name="Yamazoe A."/>
            <person name="Fujita N."/>
        </authorList>
    </citation>
    <scope>NUCLEOTIDE SEQUENCE [LARGE SCALE GENOMIC DNA]</scope>
    <source>
        <strain evidence="1 2">NBRC 104587</strain>
    </source>
</reference>
<proteinExistence type="predicted"/>
<keyword evidence="2" id="KW-1185">Reference proteome</keyword>
<dbReference type="STRING" id="1219077.VAZ01S_035_00200"/>
<organism evidence="1 2">
    <name type="scientific">Vibrio azureus NBRC 104587</name>
    <dbReference type="NCBI Taxonomy" id="1219077"/>
    <lineage>
        <taxon>Bacteria</taxon>
        <taxon>Pseudomonadati</taxon>
        <taxon>Pseudomonadota</taxon>
        <taxon>Gammaproteobacteria</taxon>
        <taxon>Vibrionales</taxon>
        <taxon>Vibrionaceae</taxon>
        <taxon>Vibrio</taxon>
    </lineage>
</organism>
<evidence type="ECO:0000313" key="1">
    <source>
        <dbReference type="EMBL" id="GAD76013.1"/>
    </source>
</evidence>
<accession>U3CCC5</accession>
<comment type="caution">
    <text evidence="1">The sequence shown here is derived from an EMBL/GenBank/DDBJ whole genome shotgun (WGS) entry which is preliminary data.</text>
</comment>
<dbReference type="AlphaFoldDB" id="U3CCC5"/>
<protein>
    <submittedName>
        <fullName evidence="1">Uncharacterized protein</fullName>
    </submittedName>
</protein>
<dbReference type="Proteomes" id="UP000016567">
    <property type="component" value="Unassembled WGS sequence"/>
</dbReference>